<gene>
    <name evidence="2" type="ORF">QE404_001676</name>
</gene>
<dbReference type="EMBL" id="JAUTAL010000001">
    <property type="protein sequence ID" value="MDQ1096529.1"/>
    <property type="molecule type" value="Genomic_DNA"/>
</dbReference>
<dbReference type="RefSeq" id="WP_307449052.1">
    <property type="nucleotide sequence ID" value="NZ_JAUTAL010000001.1"/>
</dbReference>
<dbReference type="Proteomes" id="UP001225072">
    <property type="component" value="Unassembled WGS sequence"/>
</dbReference>
<dbReference type="InterPro" id="IPR018060">
    <property type="entry name" value="HTH_AraC"/>
</dbReference>
<protein>
    <submittedName>
        <fullName evidence="2">AraC-like DNA-binding protein</fullName>
    </submittedName>
</protein>
<organism evidence="2 3">
    <name type="scientific">Chryseobacterium camelliae</name>
    <dbReference type="NCBI Taxonomy" id="1265445"/>
    <lineage>
        <taxon>Bacteria</taxon>
        <taxon>Pseudomonadati</taxon>
        <taxon>Bacteroidota</taxon>
        <taxon>Flavobacteriia</taxon>
        <taxon>Flavobacteriales</taxon>
        <taxon>Weeksellaceae</taxon>
        <taxon>Chryseobacterium group</taxon>
        <taxon>Chryseobacterium</taxon>
    </lineage>
</organism>
<sequence length="275" mass="32056">MQENDGEYKSNRIEVPEEFSEVFSHFYHAENASSETISRILLPSFQTILIFSFGLQPTTIHTFNDTQVDIDSCLVLGPVKKAFQYSLPPGSTILVANFKNDAFFRFFGQGAIWEHFSVHPDQLLDENCFTALWKELNNLNDTHQRINYILEYCRPYLRPRNTVAEALSNFDHEALDTVKSIASLQNQTERTVQLSHKKYLGYTSKEASRYRRFLKAVMHIQDVLEASGNVEWFDIVSECGYYDQSQLIHDFNYYLHISPTQYLKFQEDICISENR</sequence>
<comment type="caution">
    <text evidence="2">The sequence shown here is derived from an EMBL/GenBank/DDBJ whole genome shotgun (WGS) entry which is preliminary data.</text>
</comment>
<evidence type="ECO:0000259" key="1">
    <source>
        <dbReference type="PROSITE" id="PS01124"/>
    </source>
</evidence>
<evidence type="ECO:0000313" key="3">
    <source>
        <dbReference type="Proteomes" id="UP001225072"/>
    </source>
</evidence>
<feature type="domain" description="HTH araC/xylS-type" evidence="1">
    <location>
        <begin position="160"/>
        <end position="265"/>
    </location>
</feature>
<name>A0ABU0THJ9_9FLAO</name>
<reference evidence="2 3" key="1">
    <citation type="submission" date="2023-07" db="EMBL/GenBank/DDBJ databases">
        <title>Functional and genomic diversity of the sorghum phyllosphere microbiome.</title>
        <authorList>
            <person name="Shade A."/>
        </authorList>
    </citation>
    <scope>NUCLEOTIDE SEQUENCE [LARGE SCALE GENOMIC DNA]</scope>
    <source>
        <strain evidence="2 3">SORGH_AS_1064</strain>
    </source>
</reference>
<evidence type="ECO:0000313" key="2">
    <source>
        <dbReference type="EMBL" id="MDQ1096529.1"/>
    </source>
</evidence>
<dbReference type="Gene3D" id="1.10.10.60">
    <property type="entry name" value="Homeodomain-like"/>
    <property type="match status" value="1"/>
</dbReference>
<keyword evidence="3" id="KW-1185">Reference proteome</keyword>
<accession>A0ABU0THJ9</accession>
<proteinExistence type="predicted"/>
<dbReference type="PROSITE" id="PS01124">
    <property type="entry name" value="HTH_ARAC_FAMILY_2"/>
    <property type="match status" value="1"/>
</dbReference>